<protein>
    <submittedName>
        <fullName evidence="3">Uncharacterized protein</fullName>
    </submittedName>
</protein>
<comment type="caution">
    <text evidence="3">The sequence shown here is derived from an EMBL/GenBank/DDBJ whole genome shotgun (WGS) entry which is preliminary data.</text>
</comment>
<dbReference type="AlphaFoldDB" id="A0ABD3E2E8"/>
<dbReference type="PANTHER" id="PTHR34962:SF3">
    <property type="entry name" value="ABC SUBFAMILY C PROTEIN"/>
    <property type="match status" value="1"/>
</dbReference>
<evidence type="ECO:0000313" key="4">
    <source>
        <dbReference type="Proteomes" id="UP001632038"/>
    </source>
</evidence>
<evidence type="ECO:0000256" key="1">
    <source>
        <dbReference type="SAM" id="MobiDB-lite"/>
    </source>
</evidence>
<proteinExistence type="predicted"/>
<reference evidence="4" key="1">
    <citation type="journal article" date="2024" name="IScience">
        <title>Strigolactones Initiate the Formation of Haustorium-like Structures in Castilleja.</title>
        <authorList>
            <person name="Buerger M."/>
            <person name="Peterson D."/>
            <person name="Chory J."/>
        </authorList>
    </citation>
    <scope>NUCLEOTIDE SEQUENCE [LARGE SCALE GENOMIC DNA]</scope>
</reference>
<dbReference type="PANTHER" id="PTHR34962">
    <property type="entry name" value="EMBRYO DEFECTIVE 1703-RELATED"/>
    <property type="match status" value="1"/>
</dbReference>
<name>A0ABD3E2E8_9LAMI</name>
<keyword evidence="4" id="KW-1185">Reference proteome</keyword>
<accession>A0ABD3E2E8</accession>
<dbReference type="Proteomes" id="UP001632038">
    <property type="component" value="Unassembled WGS sequence"/>
</dbReference>
<feature type="transmembrane region" description="Helical" evidence="2">
    <location>
        <begin position="134"/>
        <end position="153"/>
    </location>
</feature>
<keyword evidence="2" id="KW-1133">Transmembrane helix</keyword>
<keyword evidence="2" id="KW-0812">Transmembrane</keyword>
<dbReference type="EMBL" id="JAVIJP010000007">
    <property type="protein sequence ID" value="KAL3648690.1"/>
    <property type="molecule type" value="Genomic_DNA"/>
</dbReference>
<evidence type="ECO:0000313" key="3">
    <source>
        <dbReference type="EMBL" id="KAL3648690.1"/>
    </source>
</evidence>
<organism evidence="3 4">
    <name type="scientific">Castilleja foliolosa</name>
    <dbReference type="NCBI Taxonomy" id="1961234"/>
    <lineage>
        <taxon>Eukaryota</taxon>
        <taxon>Viridiplantae</taxon>
        <taxon>Streptophyta</taxon>
        <taxon>Embryophyta</taxon>
        <taxon>Tracheophyta</taxon>
        <taxon>Spermatophyta</taxon>
        <taxon>Magnoliopsida</taxon>
        <taxon>eudicotyledons</taxon>
        <taxon>Gunneridae</taxon>
        <taxon>Pentapetalae</taxon>
        <taxon>asterids</taxon>
        <taxon>lamiids</taxon>
        <taxon>Lamiales</taxon>
        <taxon>Orobanchaceae</taxon>
        <taxon>Pedicularideae</taxon>
        <taxon>Castillejinae</taxon>
        <taxon>Castilleja</taxon>
    </lineage>
</organism>
<feature type="region of interest" description="Disordered" evidence="1">
    <location>
        <begin position="254"/>
        <end position="275"/>
    </location>
</feature>
<sequence>MAALQYGAGTTTSLLRSYSCVTPEALNSRKPIQLVSSSLTVFPAKSIRRKNHLRQKILKTLEKPITRKLPPSTPINPIDSPPFQEKESEFREVQEILESGEFEISEAINGEVGNFEEIGVSIDKNVLRNSILKYVFLLVGAFVLQTVCAVWVYSSAGADNKNQILNGTEKGSVLEVLENGESKSRVKFVVKENSALDSIAYVDELETAMKIEEIRVMAREAREMERLESENNGYDVEINNRLVKLRKNLERARGKMLKQSETNSPVKKGKLDEGESHEGLLYKKKHKFKGGPANLTEKPKGFGGLKDGIALEKNDGKKLNGEAVKSRKSSALDISVASDELAKGNDSLEGKKFGEVTSTRKGESVADFWWLSLPFVLVIVMRRGEDGEGGEGLYTVKSISSKGDRISHMVAFEDRGDATNFRYILQSFFEDLEDFKADIVPLTVKELNEAAECYSWRVIVVKKGQLKLYAGQELVDVETALRAMF</sequence>
<gene>
    <name evidence="3" type="ORF">CASFOL_005093</name>
</gene>
<keyword evidence="2" id="KW-0472">Membrane</keyword>
<evidence type="ECO:0000256" key="2">
    <source>
        <dbReference type="SAM" id="Phobius"/>
    </source>
</evidence>